<sequence>MADAAPPTSPHTSPIKSAGDPNIASSPTPAQRPGYFRHAKQEALQGIAAEIYLSPHNAKSISDKSKVQKERGKAQKKKERKRQKKTEYLAQAKEWVERRVEEKRMESMFEELGLESGANDAGGAGGKNEETTDGLECTLASANALGKRKAAQDANLLAQSYAEFFSIHSAIAPSAHSFQFQVEDQLKVQRAAAERRELTLNEHLEKKRKHGGEGMSGDRSKETKRKSQTAAVEQRGSKLEECFERRDGSSGTRTRRRGRGMWGNRKWERLALRTEIEQTAAAAAREEMQAGRGERTVPIQESGGLDSMDEVDFGMKMEVEG</sequence>
<reference evidence="2" key="1">
    <citation type="journal article" date="2020" name="Stud. Mycol.">
        <title>101 Dothideomycetes genomes: a test case for predicting lifestyles and emergence of pathogens.</title>
        <authorList>
            <person name="Haridas S."/>
            <person name="Albert R."/>
            <person name="Binder M."/>
            <person name="Bloem J."/>
            <person name="Labutti K."/>
            <person name="Salamov A."/>
            <person name="Andreopoulos B."/>
            <person name="Baker S."/>
            <person name="Barry K."/>
            <person name="Bills G."/>
            <person name="Bluhm B."/>
            <person name="Cannon C."/>
            <person name="Castanera R."/>
            <person name="Culley D."/>
            <person name="Daum C."/>
            <person name="Ezra D."/>
            <person name="Gonzalez J."/>
            <person name="Henrissat B."/>
            <person name="Kuo A."/>
            <person name="Liang C."/>
            <person name="Lipzen A."/>
            <person name="Lutzoni F."/>
            <person name="Magnuson J."/>
            <person name="Mondo S."/>
            <person name="Nolan M."/>
            <person name="Ohm R."/>
            <person name="Pangilinan J."/>
            <person name="Park H.-J."/>
            <person name="Ramirez L."/>
            <person name="Alfaro M."/>
            <person name="Sun H."/>
            <person name="Tritt A."/>
            <person name="Yoshinaga Y."/>
            <person name="Zwiers L.-H."/>
            <person name="Turgeon B."/>
            <person name="Goodwin S."/>
            <person name="Spatafora J."/>
            <person name="Crous P."/>
            <person name="Grigoriev I."/>
        </authorList>
    </citation>
    <scope>NUCLEOTIDE SEQUENCE</scope>
    <source>
        <strain evidence="2">CBS 122367</strain>
    </source>
</reference>
<accession>A0A6G1IZ48</accession>
<dbReference type="Proteomes" id="UP000799291">
    <property type="component" value="Unassembled WGS sequence"/>
</dbReference>
<feature type="region of interest" description="Disordered" evidence="1">
    <location>
        <begin position="1"/>
        <end position="41"/>
    </location>
</feature>
<gene>
    <name evidence="2" type="ORF">K458DRAFT_432182</name>
</gene>
<evidence type="ECO:0000313" key="2">
    <source>
        <dbReference type="EMBL" id="KAF2683375.1"/>
    </source>
</evidence>
<feature type="region of interest" description="Disordered" evidence="1">
    <location>
        <begin position="55"/>
        <end position="87"/>
    </location>
</feature>
<keyword evidence="3" id="KW-1185">Reference proteome</keyword>
<evidence type="ECO:0000313" key="3">
    <source>
        <dbReference type="Proteomes" id="UP000799291"/>
    </source>
</evidence>
<dbReference type="EMBL" id="MU005584">
    <property type="protein sequence ID" value="KAF2683375.1"/>
    <property type="molecule type" value="Genomic_DNA"/>
</dbReference>
<feature type="region of interest" description="Disordered" evidence="1">
    <location>
        <begin position="199"/>
        <end position="237"/>
    </location>
</feature>
<feature type="compositionally biased region" description="Basic and acidic residues" evidence="1">
    <location>
        <begin position="61"/>
        <end position="73"/>
    </location>
</feature>
<protein>
    <submittedName>
        <fullName evidence="2">Uncharacterized protein</fullName>
    </submittedName>
</protein>
<proteinExistence type="predicted"/>
<feature type="compositionally biased region" description="Basic residues" evidence="1">
    <location>
        <begin position="74"/>
        <end position="84"/>
    </location>
</feature>
<feature type="region of interest" description="Disordered" evidence="1">
    <location>
        <begin position="284"/>
        <end position="308"/>
    </location>
</feature>
<dbReference type="AlphaFoldDB" id="A0A6G1IZ48"/>
<organism evidence="2 3">
    <name type="scientific">Lentithecium fluviatile CBS 122367</name>
    <dbReference type="NCBI Taxonomy" id="1168545"/>
    <lineage>
        <taxon>Eukaryota</taxon>
        <taxon>Fungi</taxon>
        <taxon>Dikarya</taxon>
        <taxon>Ascomycota</taxon>
        <taxon>Pezizomycotina</taxon>
        <taxon>Dothideomycetes</taxon>
        <taxon>Pleosporomycetidae</taxon>
        <taxon>Pleosporales</taxon>
        <taxon>Massarineae</taxon>
        <taxon>Lentitheciaceae</taxon>
        <taxon>Lentithecium</taxon>
    </lineage>
</organism>
<evidence type="ECO:0000256" key="1">
    <source>
        <dbReference type="SAM" id="MobiDB-lite"/>
    </source>
</evidence>
<name>A0A6G1IZ48_9PLEO</name>
<feature type="region of interest" description="Disordered" evidence="1">
    <location>
        <begin position="112"/>
        <end position="132"/>
    </location>
</feature>
<feature type="compositionally biased region" description="Basic and acidic residues" evidence="1">
    <location>
        <begin position="284"/>
        <end position="295"/>
    </location>
</feature>